<keyword evidence="3" id="KW-1185">Reference proteome</keyword>
<name>A0A5J9VMF5_9POAL</name>
<accession>A0A5J9VMF5</accession>
<gene>
    <name evidence="2" type="ORF">EJB05_10652</name>
</gene>
<organism evidence="2 3">
    <name type="scientific">Eragrostis curvula</name>
    <name type="common">weeping love grass</name>
    <dbReference type="NCBI Taxonomy" id="38414"/>
    <lineage>
        <taxon>Eukaryota</taxon>
        <taxon>Viridiplantae</taxon>
        <taxon>Streptophyta</taxon>
        <taxon>Embryophyta</taxon>
        <taxon>Tracheophyta</taxon>
        <taxon>Spermatophyta</taxon>
        <taxon>Magnoliopsida</taxon>
        <taxon>Liliopsida</taxon>
        <taxon>Poales</taxon>
        <taxon>Poaceae</taxon>
        <taxon>PACMAD clade</taxon>
        <taxon>Chloridoideae</taxon>
        <taxon>Eragrostideae</taxon>
        <taxon>Eragrostidinae</taxon>
        <taxon>Eragrostis</taxon>
    </lineage>
</organism>
<feature type="non-terminal residue" evidence="2">
    <location>
        <position position="1"/>
    </location>
</feature>
<dbReference type="Proteomes" id="UP000324897">
    <property type="component" value="Chromosome 4"/>
</dbReference>
<dbReference type="AlphaFoldDB" id="A0A5J9VMF5"/>
<dbReference type="Gramene" id="TVU37343">
    <property type="protein sequence ID" value="TVU37343"/>
    <property type="gene ID" value="EJB05_10652"/>
</dbReference>
<evidence type="ECO:0000313" key="3">
    <source>
        <dbReference type="Proteomes" id="UP000324897"/>
    </source>
</evidence>
<proteinExistence type="predicted"/>
<reference evidence="2 3" key="1">
    <citation type="journal article" date="2019" name="Sci. Rep.">
        <title>A high-quality genome of Eragrostis curvula grass provides insights into Poaceae evolution and supports new strategies to enhance forage quality.</title>
        <authorList>
            <person name="Carballo J."/>
            <person name="Santos B.A.C.M."/>
            <person name="Zappacosta D."/>
            <person name="Garbus I."/>
            <person name="Selva J.P."/>
            <person name="Gallo C.A."/>
            <person name="Diaz A."/>
            <person name="Albertini E."/>
            <person name="Caccamo M."/>
            <person name="Echenique V."/>
        </authorList>
    </citation>
    <scope>NUCLEOTIDE SEQUENCE [LARGE SCALE GENOMIC DNA]</scope>
    <source>
        <strain evidence="3">cv. Victoria</strain>
        <tissue evidence="2">Leaf</tissue>
    </source>
</reference>
<evidence type="ECO:0000313" key="2">
    <source>
        <dbReference type="EMBL" id="TVU37343.1"/>
    </source>
</evidence>
<dbReference type="EMBL" id="RWGY01000007">
    <property type="protein sequence ID" value="TVU37343.1"/>
    <property type="molecule type" value="Genomic_DNA"/>
</dbReference>
<sequence length="64" mass="7451">MRGMTRIAGVRLQLWEQMGGEKWAGDRWFRLEKVAEGRRAGSGAGRRWRQEEEDWIQSNAGAKF</sequence>
<comment type="caution">
    <text evidence="2">The sequence shown here is derived from an EMBL/GenBank/DDBJ whole genome shotgun (WGS) entry which is preliminary data.</text>
</comment>
<evidence type="ECO:0000256" key="1">
    <source>
        <dbReference type="SAM" id="MobiDB-lite"/>
    </source>
</evidence>
<protein>
    <submittedName>
        <fullName evidence="2">Uncharacterized protein</fullName>
    </submittedName>
</protein>
<feature type="region of interest" description="Disordered" evidence="1">
    <location>
        <begin position="38"/>
        <end position="64"/>
    </location>
</feature>